<dbReference type="GO" id="GO:0004175">
    <property type="term" value="F:endopeptidase activity"/>
    <property type="evidence" value="ECO:0007669"/>
    <property type="project" value="UniProtKB-ARBA"/>
</dbReference>
<keyword evidence="1" id="KW-0812">Transmembrane</keyword>
<sequence>MKEGVSMKNTIIHTKQKKLNFIIIISLLSLALLAVSPAYCSDLNNSSSSQTEPVLKLVPSNTGEPGFFKFVLSNESSGPFQRIEQYVDLGYILGGFGAALLILLMYRRMASKEQEMMERPPQAPYSHNVWKKLGLGKLYQDEYEATRIRLFTAIPVVCIVVAELLIFLGRVELGIGMHVVILIAFSLSNLVIKDLKVYRIYEALMLLPILRLVNLSMPVFFSTTLYAFVFVYGPLLVPLAIIVMHQRQSLDKIGLTSNNLLAYVTLSIPLGFLFGLAEYLVIKPGYLIPDLSTENLLKLTIIMVFFVGLTEELIFRSFLQTRLEEAFDIRVALVITAFLFGSMHSGYGTFYEILYTSFVGLVIGFMFYKTRSLPFVAVMHGFINIFLFGFLPYYLSGWKGF</sequence>
<feature type="transmembrane region" description="Helical" evidence="1">
    <location>
        <begin position="296"/>
        <end position="315"/>
    </location>
</feature>
<dbReference type="KEGG" id="mbak:MSBR3_1597"/>
<dbReference type="Pfam" id="PF02517">
    <property type="entry name" value="Rce1-like"/>
    <property type="match status" value="1"/>
</dbReference>
<feature type="transmembrane region" description="Helical" evidence="1">
    <location>
        <begin position="375"/>
        <end position="395"/>
    </location>
</feature>
<evidence type="ECO:0000313" key="4">
    <source>
        <dbReference type="Proteomes" id="UP000033066"/>
    </source>
</evidence>
<reference evidence="3" key="1">
    <citation type="submission" date="2014-07" db="EMBL/GenBank/DDBJ databases">
        <title>Methanogenic archaea and the global carbon cycle.</title>
        <authorList>
            <person name="Henriksen J.R."/>
            <person name="Luke J."/>
            <person name="Reinhart S."/>
            <person name="Benedict M.N."/>
            <person name="Youngblut N.D."/>
            <person name="Metcalf M.E."/>
            <person name="Whitaker R.J."/>
            <person name="Metcalf W.W."/>
        </authorList>
    </citation>
    <scope>NUCLEOTIDE SEQUENCE [LARGE SCALE GENOMIC DNA]</scope>
    <source>
        <strain evidence="3">3</strain>
    </source>
</reference>
<keyword evidence="1" id="KW-0472">Membrane</keyword>
<dbReference type="STRING" id="1434107.MSBR3_1597"/>
<keyword evidence="4" id="KW-1185">Reference proteome</keyword>
<feature type="transmembrane region" description="Helical" evidence="1">
    <location>
        <begin position="327"/>
        <end position="344"/>
    </location>
</feature>
<keyword evidence="3" id="KW-0645">Protease</keyword>
<organism evidence="3 4">
    <name type="scientific">Methanosarcina barkeri 3</name>
    <dbReference type="NCBI Taxonomy" id="1434107"/>
    <lineage>
        <taxon>Archaea</taxon>
        <taxon>Methanobacteriati</taxon>
        <taxon>Methanobacteriota</taxon>
        <taxon>Stenosarchaea group</taxon>
        <taxon>Methanomicrobia</taxon>
        <taxon>Methanosarcinales</taxon>
        <taxon>Methanosarcinaceae</taxon>
        <taxon>Methanosarcina</taxon>
    </lineage>
</organism>
<evidence type="ECO:0000259" key="2">
    <source>
        <dbReference type="Pfam" id="PF02517"/>
    </source>
</evidence>
<feature type="transmembrane region" description="Helical" evidence="1">
    <location>
        <begin position="150"/>
        <end position="169"/>
    </location>
</feature>
<feature type="transmembrane region" description="Helical" evidence="1">
    <location>
        <begin position="227"/>
        <end position="245"/>
    </location>
</feature>
<feature type="domain" description="CAAX prenyl protease 2/Lysostaphin resistance protein A-like" evidence="2">
    <location>
        <begin position="296"/>
        <end position="386"/>
    </location>
</feature>
<accession>A0A0E3WVW0</accession>
<name>A0A0E3WVW0_METBA</name>
<dbReference type="GO" id="GO:0006508">
    <property type="term" value="P:proteolysis"/>
    <property type="evidence" value="ECO:0007669"/>
    <property type="project" value="UniProtKB-KW"/>
</dbReference>
<proteinExistence type="predicted"/>
<dbReference type="InterPro" id="IPR003675">
    <property type="entry name" value="Rce1/LyrA-like_dom"/>
</dbReference>
<feature type="transmembrane region" description="Helical" evidence="1">
    <location>
        <begin position="21"/>
        <end position="39"/>
    </location>
</feature>
<dbReference type="HOGENOM" id="CLU_699457_0_0_2"/>
<evidence type="ECO:0000313" key="3">
    <source>
        <dbReference type="EMBL" id="AKB82175.1"/>
    </source>
</evidence>
<dbReference type="GO" id="GO:0080120">
    <property type="term" value="P:CAAX-box protein maturation"/>
    <property type="evidence" value="ECO:0007669"/>
    <property type="project" value="UniProtKB-ARBA"/>
</dbReference>
<keyword evidence="1" id="KW-1133">Transmembrane helix</keyword>
<feature type="transmembrane region" description="Helical" evidence="1">
    <location>
        <begin position="204"/>
        <end position="221"/>
    </location>
</feature>
<protein>
    <submittedName>
        <fullName evidence="3">CAAX amino terminal protease family protein</fullName>
    </submittedName>
</protein>
<dbReference type="AlphaFoldDB" id="A0A0E3WVW0"/>
<keyword evidence="3" id="KW-0378">Hydrolase</keyword>
<feature type="transmembrane region" description="Helical" evidence="1">
    <location>
        <begin position="257"/>
        <end position="276"/>
    </location>
</feature>
<feature type="transmembrane region" description="Helical" evidence="1">
    <location>
        <begin position="89"/>
        <end position="106"/>
    </location>
</feature>
<dbReference type="Proteomes" id="UP000033066">
    <property type="component" value="Chromosome"/>
</dbReference>
<dbReference type="EMBL" id="CP009517">
    <property type="protein sequence ID" value="AKB82175.1"/>
    <property type="molecule type" value="Genomic_DNA"/>
</dbReference>
<dbReference type="PATRIC" id="fig|1434107.4.peg.2068"/>
<gene>
    <name evidence="3" type="ORF">MSBR3_1597</name>
</gene>
<evidence type="ECO:0000256" key="1">
    <source>
        <dbReference type="SAM" id="Phobius"/>
    </source>
</evidence>
<feature type="transmembrane region" description="Helical" evidence="1">
    <location>
        <begin position="175"/>
        <end position="192"/>
    </location>
</feature>